<accession>A0A426Z103</accession>
<evidence type="ECO:0000256" key="1">
    <source>
        <dbReference type="SAM" id="MobiDB-lite"/>
    </source>
</evidence>
<proteinExistence type="predicted"/>
<feature type="region of interest" description="Disordered" evidence="1">
    <location>
        <begin position="1"/>
        <end position="25"/>
    </location>
</feature>
<evidence type="ECO:0000313" key="2">
    <source>
        <dbReference type="EMBL" id="RRT57644.1"/>
    </source>
</evidence>
<feature type="compositionally biased region" description="Polar residues" evidence="1">
    <location>
        <begin position="1"/>
        <end position="18"/>
    </location>
</feature>
<evidence type="ECO:0000313" key="3">
    <source>
        <dbReference type="Proteomes" id="UP000287651"/>
    </source>
</evidence>
<reference evidence="2 3" key="1">
    <citation type="journal article" date="2014" name="Agronomy (Basel)">
        <title>A Draft Genome Sequence for Ensete ventricosum, the Drought-Tolerant Tree Against Hunger.</title>
        <authorList>
            <person name="Harrison J."/>
            <person name="Moore K.A."/>
            <person name="Paszkiewicz K."/>
            <person name="Jones T."/>
            <person name="Grant M."/>
            <person name="Ambacheew D."/>
            <person name="Muzemil S."/>
            <person name="Studholme D.J."/>
        </authorList>
    </citation>
    <scope>NUCLEOTIDE SEQUENCE [LARGE SCALE GENOMIC DNA]</scope>
</reference>
<name>A0A426Z103_ENSVE</name>
<gene>
    <name evidence="2" type="ORF">B296_00039141</name>
</gene>
<comment type="caution">
    <text evidence="2">The sequence shown here is derived from an EMBL/GenBank/DDBJ whole genome shotgun (WGS) entry which is preliminary data.</text>
</comment>
<feature type="region of interest" description="Disordered" evidence="1">
    <location>
        <begin position="98"/>
        <end position="123"/>
    </location>
</feature>
<organism evidence="2 3">
    <name type="scientific">Ensete ventricosum</name>
    <name type="common">Abyssinian banana</name>
    <name type="synonym">Musa ensete</name>
    <dbReference type="NCBI Taxonomy" id="4639"/>
    <lineage>
        <taxon>Eukaryota</taxon>
        <taxon>Viridiplantae</taxon>
        <taxon>Streptophyta</taxon>
        <taxon>Embryophyta</taxon>
        <taxon>Tracheophyta</taxon>
        <taxon>Spermatophyta</taxon>
        <taxon>Magnoliopsida</taxon>
        <taxon>Liliopsida</taxon>
        <taxon>Zingiberales</taxon>
        <taxon>Musaceae</taxon>
        <taxon>Ensete</taxon>
    </lineage>
</organism>
<sequence>MCKSDSTGLDTLRSSGRPPSSAKILLGDLSYPRSQHDVVRPAHVPAVSRDRDMPRGVEDFPFPDGTQLVVVYGSFLVGMLWLRSAPVPNGGVGLRKHLRKAAPKQPTDASGSTTRTSAEKGKGVVELEEVPERGTPYGSYMSLDGAQNDRARLEGDVLSLTKAVTFLEAELKVEGPKAVATWRLEGLSQASR</sequence>
<dbReference type="EMBL" id="AMZH03009073">
    <property type="protein sequence ID" value="RRT57644.1"/>
    <property type="molecule type" value="Genomic_DNA"/>
</dbReference>
<dbReference type="AlphaFoldDB" id="A0A426Z103"/>
<feature type="compositionally biased region" description="Polar residues" evidence="1">
    <location>
        <begin position="107"/>
        <end position="116"/>
    </location>
</feature>
<dbReference type="Proteomes" id="UP000287651">
    <property type="component" value="Unassembled WGS sequence"/>
</dbReference>
<protein>
    <submittedName>
        <fullName evidence="2">Uncharacterized protein</fullName>
    </submittedName>
</protein>